<evidence type="ECO:0000313" key="1">
    <source>
        <dbReference type="EMBL" id="AIR97591.1"/>
    </source>
</evidence>
<reference evidence="2" key="1">
    <citation type="journal article" date="2015" name="J. Biotechnol.">
        <title>Complete genome sequence of the actinobacterium Streptomyces glaucescens GLA.O (DSM 40922) consisting of a linear chromosome and one linear plasmid.</title>
        <authorList>
            <person name="Ortseifen V."/>
            <person name="Winkler A."/>
            <person name="Albersmeier A."/>
            <person name="Wendler S."/>
            <person name="Puhler A."/>
            <person name="Kalinowski J."/>
            <person name="Ruckert C."/>
        </authorList>
    </citation>
    <scope>NUCLEOTIDE SEQUENCE [LARGE SCALE GENOMIC DNA]</scope>
    <source>
        <strain evidence="2">DSM 40922 / GLA O</strain>
    </source>
</reference>
<dbReference type="InterPro" id="IPR036527">
    <property type="entry name" value="SCP2_sterol-bd_dom_sf"/>
</dbReference>
<dbReference type="RefSeq" id="WP_043499551.1">
    <property type="nucleotide sequence ID" value="NZ_CP009438.1"/>
</dbReference>
<dbReference type="STRING" id="1907.SGLAU_07880"/>
<organism evidence="1 2">
    <name type="scientific">Streptomyces glaucescens</name>
    <dbReference type="NCBI Taxonomy" id="1907"/>
    <lineage>
        <taxon>Bacteria</taxon>
        <taxon>Bacillati</taxon>
        <taxon>Actinomycetota</taxon>
        <taxon>Actinomycetes</taxon>
        <taxon>Kitasatosporales</taxon>
        <taxon>Streptomycetaceae</taxon>
        <taxon>Streptomyces</taxon>
    </lineage>
</organism>
<evidence type="ECO:0008006" key="3">
    <source>
        <dbReference type="Google" id="ProtNLM"/>
    </source>
</evidence>
<evidence type="ECO:0000313" key="2">
    <source>
        <dbReference type="Proteomes" id="UP000029482"/>
    </source>
</evidence>
<gene>
    <name evidence="1" type="ORF">SGLAU_07880</name>
</gene>
<dbReference type="SUPFAM" id="SSF55718">
    <property type="entry name" value="SCP-like"/>
    <property type="match status" value="1"/>
</dbReference>
<keyword evidence="2" id="KW-1185">Reference proteome</keyword>
<dbReference type="EMBL" id="CP009438">
    <property type="protein sequence ID" value="AIR97591.1"/>
    <property type="molecule type" value="Genomic_DNA"/>
</dbReference>
<dbReference type="AlphaFoldDB" id="A0A089X6U2"/>
<dbReference type="KEGG" id="sgu:SGLAU_07880"/>
<accession>A0A089X6U2</accession>
<protein>
    <recommendedName>
        <fullName evidence="3">Sterol-binding protein</fullName>
    </recommendedName>
</protein>
<dbReference type="HOGENOM" id="CLU_169722_0_0_11"/>
<sequence length="115" mass="12692">MATIEECRGALDKLSDSMRRSEGDVREAAALDRSVSCHITDLDVTFAGRMTGGRIEVHETVQGPPREKARIRLAMTGDDLVALVDGELHFARAWGSGRVRLEAGLTDLFRLRKLL</sequence>
<dbReference type="OrthoDB" id="3534000at2"/>
<proteinExistence type="predicted"/>
<dbReference type="Gene3D" id="3.30.1050.10">
    <property type="entry name" value="SCP2 sterol-binding domain"/>
    <property type="match status" value="1"/>
</dbReference>
<dbReference type="Proteomes" id="UP000029482">
    <property type="component" value="Chromosome"/>
</dbReference>
<name>A0A089X6U2_STRGA</name>
<dbReference type="eggNOG" id="COG3255">
    <property type="taxonomic scope" value="Bacteria"/>
</dbReference>